<feature type="region of interest" description="Disordered" evidence="1">
    <location>
        <begin position="61"/>
        <end position="95"/>
    </location>
</feature>
<dbReference type="EMBL" id="CP020330">
    <property type="protein sequence ID" value="AQZ49436.1"/>
    <property type="molecule type" value="Genomic_DNA"/>
</dbReference>
<dbReference type="RefSeq" id="WP_018063518.1">
    <property type="nucleotide sequence ID" value="NZ_AQWH01000003.1"/>
</dbReference>
<dbReference type="SUPFAM" id="SSF158702">
    <property type="entry name" value="Sec63 N-terminal domain-like"/>
    <property type="match status" value="1"/>
</dbReference>
<evidence type="ECO:0000259" key="2">
    <source>
        <dbReference type="SMART" id="SM00278"/>
    </source>
</evidence>
<dbReference type="KEGG" id="mmed:Mame_00051"/>
<dbReference type="SMART" id="SM00278">
    <property type="entry name" value="HhH1"/>
    <property type="match status" value="1"/>
</dbReference>
<evidence type="ECO:0000313" key="4">
    <source>
        <dbReference type="Proteomes" id="UP000191135"/>
    </source>
</evidence>
<protein>
    <recommendedName>
        <fullName evidence="2">Helix-hairpin-helix DNA-binding motif class 1 domain-containing protein</fullName>
    </recommendedName>
</protein>
<accession>A0A1U9YVH3</accession>
<reference evidence="3 4" key="1">
    <citation type="submission" date="2017-03" db="EMBL/GenBank/DDBJ databases">
        <title>Foreign affairs: Plasmid Transfer between Roseobacters and Rhizobia.</title>
        <authorList>
            <person name="Bartling P."/>
            <person name="Bunk B."/>
            <person name="Overmann J."/>
            <person name="Brinkmann H."/>
            <person name="Petersen J."/>
        </authorList>
    </citation>
    <scope>NUCLEOTIDE SEQUENCE [LARGE SCALE GENOMIC DNA]</scope>
    <source>
        <strain evidence="3 4">MACL11</strain>
    </source>
</reference>
<feature type="domain" description="Helix-hairpin-helix DNA-binding motif class 1" evidence="2">
    <location>
        <begin position="2"/>
        <end position="21"/>
    </location>
</feature>
<dbReference type="Gene3D" id="1.10.150.20">
    <property type="entry name" value="5' to 3' exonuclease, C-terminal subdomain"/>
    <property type="match status" value="1"/>
</dbReference>
<proteinExistence type="predicted"/>
<dbReference type="InterPro" id="IPR003583">
    <property type="entry name" value="Hlx-hairpin-Hlx_DNA-bd_motif"/>
</dbReference>
<dbReference type="AlphaFoldDB" id="A0A1U9YVH3"/>
<dbReference type="Pfam" id="PF14520">
    <property type="entry name" value="HHH_5"/>
    <property type="match status" value="1"/>
</dbReference>
<dbReference type="Proteomes" id="UP000191135">
    <property type="component" value="Chromosome"/>
</dbReference>
<keyword evidence="4" id="KW-1185">Reference proteome</keyword>
<dbReference type="GO" id="GO:0006281">
    <property type="term" value="P:DNA repair"/>
    <property type="evidence" value="ECO:0007669"/>
    <property type="project" value="InterPro"/>
</dbReference>
<name>A0A1U9YVH3_9HYPH</name>
<organism evidence="3 4">
    <name type="scientific">Martelella mediterranea DSM 17316</name>
    <dbReference type="NCBI Taxonomy" id="1122214"/>
    <lineage>
        <taxon>Bacteria</taxon>
        <taxon>Pseudomonadati</taxon>
        <taxon>Pseudomonadota</taxon>
        <taxon>Alphaproteobacteria</taxon>
        <taxon>Hyphomicrobiales</taxon>
        <taxon>Aurantimonadaceae</taxon>
        <taxon>Martelella</taxon>
    </lineage>
</organism>
<gene>
    <name evidence="3" type="ORF">Mame_00051</name>
</gene>
<dbReference type="STRING" id="1122214.Mame_00051"/>
<evidence type="ECO:0000313" key="3">
    <source>
        <dbReference type="EMBL" id="AQZ49436.1"/>
    </source>
</evidence>
<evidence type="ECO:0000256" key="1">
    <source>
        <dbReference type="SAM" id="MobiDB-lite"/>
    </source>
</evidence>
<dbReference type="GO" id="GO:0003677">
    <property type="term" value="F:DNA binding"/>
    <property type="evidence" value="ECO:0007669"/>
    <property type="project" value="InterPro"/>
</dbReference>
<sequence>MEELTKISGIGQATAKKLVEAGIADLAALAAADPEKAPEGFAPEDWQKWIAAAVAAAATAEASKANAGADGQQKAVQPETPAIPDTKPAAPAKGPVCRVRVRYGGRYYDPGKPLPGNISADDVNELKALDAIG</sequence>